<evidence type="ECO:0000256" key="1">
    <source>
        <dbReference type="SAM" id="Phobius"/>
    </source>
</evidence>
<feature type="transmembrane region" description="Helical" evidence="1">
    <location>
        <begin position="31"/>
        <end position="52"/>
    </location>
</feature>
<evidence type="ECO:0000313" key="3">
    <source>
        <dbReference type="Proteomes" id="UP000275456"/>
    </source>
</evidence>
<feature type="transmembrane region" description="Helical" evidence="1">
    <location>
        <begin position="64"/>
        <end position="92"/>
    </location>
</feature>
<organism evidence="2 3">
    <name type="scientific">Agrococcus jenensis</name>
    <dbReference type="NCBI Taxonomy" id="46353"/>
    <lineage>
        <taxon>Bacteria</taxon>
        <taxon>Bacillati</taxon>
        <taxon>Actinomycetota</taxon>
        <taxon>Actinomycetes</taxon>
        <taxon>Micrococcales</taxon>
        <taxon>Microbacteriaceae</taxon>
        <taxon>Agrococcus</taxon>
    </lineage>
</organism>
<keyword evidence="3" id="KW-1185">Reference proteome</keyword>
<feature type="transmembrane region" description="Helical" evidence="1">
    <location>
        <begin position="6"/>
        <end position="24"/>
    </location>
</feature>
<dbReference type="RefSeq" id="WP_123696260.1">
    <property type="nucleotide sequence ID" value="NZ_RKHJ01000001.1"/>
</dbReference>
<gene>
    <name evidence="2" type="ORF">EDD26_0496</name>
</gene>
<keyword evidence="1" id="KW-0812">Transmembrane</keyword>
<keyword evidence="1" id="KW-0472">Membrane</keyword>
<protein>
    <submittedName>
        <fullName evidence="2">Uncharacterized protein</fullName>
    </submittedName>
</protein>
<keyword evidence="1" id="KW-1133">Transmembrane helix</keyword>
<dbReference type="AlphaFoldDB" id="A0A3N2AQ13"/>
<sequence>MPLLVPLAIALVVVLAASLMWTWARYLAHRAYATPAALVVGALAAAGVWLLVASDGPGSPVSATAGWVVLAASVVALVGGWVALATVAPAAVERRRR</sequence>
<accession>A0A3N2AQ13</accession>
<dbReference type="EMBL" id="RKHJ01000001">
    <property type="protein sequence ID" value="ROR65134.1"/>
    <property type="molecule type" value="Genomic_DNA"/>
</dbReference>
<reference evidence="2 3" key="1">
    <citation type="submission" date="2018-11" db="EMBL/GenBank/DDBJ databases">
        <title>Sequencing the genomes of 1000 actinobacteria strains.</title>
        <authorList>
            <person name="Klenk H.-P."/>
        </authorList>
    </citation>
    <scope>NUCLEOTIDE SEQUENCE [LARGE SCALE GENOMIC DNA]</scope>
    <source>
        <strain evidence="2 3">DSM 9580</strain>
    </source>
</reference>
<name>A0A3N2AQ13_9MICO</name>
<proteinExistence type="predicted"/>
<evidence type="ECO:0000313" key="2">
    <source>
        <dbReference type="EMBL" id="ROR65134.1"/>
    </source>
</evidence>
<dbReference type="Proteomes" id="UP000275456">
    <property type="component" value="Unassembled WGS sequence"/>
</dbReference>
<comment type="caution">
    <text evidence="2">The sequence shown here is derived from an EMBL/GenBank/DDBJ whole genome shotgun (WGS) entry which is preliminary data.</text>
</comment>